<evidence type="ECO:0000313" key="6">
    <source>
        <dbReference type="Proteomes" id="UP001200642"/>
    </source>
</evidence>
<dbReference type="GO" id="GO:1990904">
    <property type="term" value="C:ribonucleoprotein complex"/>
    <property type="evidence" value="ECO:0007669"/>
    <property type="project" value="UniProtKB-KW"/>
</dbReference>
<dbReference type="Proteomes" id="UP001200642">
    <property type="component" value="Unassembled WGS sequence"/>
</dbReference>
<feature type="compositionally biased region" description="Basic residues" evidence="4">
    <location>
        <begin position="1"/>
        <end position="29"/>
    </location>
</feature>
<evidence type="ECO:0000256" key="1">
    <source>
        <dbReference type="ARBA" id="ARBA00010834"/>
    </source>
</evidence>
<dbReference type="NCBIfam" id="TIGR04560">
    <property type="entry name" value="ribo_THX"/>
    <property type="match status" value="1"/>
</dbReference>
<evidence type="ECO:0000256" key="2">
    <source>
        <dbReference type="ARBA" id="ARBA00022980"/>
    </source>
</evidence>
<dbReference type="AlphaFoldDB" id="A0AAE3JQR2"/>
<sequence length="42" mass="4883">MGKGDKKTRRGKIANKSYGARRPRTIKRKPSVEEKIDIKKKK</sequence>
<comment type="caution">
    <text evidence="5">The sequence shown here is derived from an EMBL/GenBank/DDBJ whole genome shotgun (WGS) entry which is preliminary data.</text>
</comment>
<comment type="similarity">
    <text evidence="1">Belongs to the bacterial ribosomal protein bTHX family.</text>
</comment>
<keyword evidence="3" id="KW-0687">Ribonucleoprotein</keyword>
<reference evidence="5" key="1">
    <citation type="submission" date="2023-02" db="EMBL/GenBank/DDBJ databases">
        <title>Genome of Flavobacteriaceae gen. nov. sp. strain F89.</title>
        <authorList>
            <person name="Wang Y."/>
        </authorList>
    </citation>
    <scope>NUCLEOTIDE SEQUENCE</scope>
    <source>
        <strain evidence="5">F89</strain>
    </source>
</reference>
<evidence type="ECO:0000256" key="3">
    <source>
        <dbReference type="ARBA" id="ARBA00023274"/>
    </source>
</evidence>
<feature type="compositionally biased region" description="Basic and acidic residues" evidence="4">
    <location>
        <begin position="30"/>
        <end position="42"/>
    </location>
</feature>
<keyword evidence="6" id="KW-1185">Reference proteome</keyword>
<accession>A0AAE3JQR2</accession>
<name>A0AAE3JQR2_9FLAO</name>
<feature type="region of interest" description="Disordered" evidence="4">
    <location>
        <begin position="1"/>
        <end position="42"/>
    </location>
</feature>
<dbReference type="EMBL" id="JAIRBC010000025">
    <property type="protein sequence ID" value="MCG2462149.1"/>
    <property type="molecule type" value="Genomic_DNA"/>
</dbReference>
<evidence type="ECO:0000313" key="5">
    <source>
        <dbReference type="EMBL" id="MCG2462149.1"/>
    </source>
</evidence>
<protein>
    <submittedName>
        <fullName evidence="5">30S ribosomal protein THX</fullName>
    </submittedName>
</protein>
<organism evidence="5 6">
    <name type="scientific">Cerina litoralis</name>
    <dbReference type="NCBI Taxonomy" id="2874477"/>
    <lineage>
        <taxon>Bacteria</taxon>
        <taxon>Pseudomonadati</taxon>
        <taxon>Bacteroidota</taxon>
        <taxon>Flavobacteriia</taxon>
        <taxon>Flavobacteriales</taxon>
        <taxon>Flavobacteriaceae</taxon>
        <taxon>Cerina</taxon>
    </lineage>
</organism>
<keyword evidence="2 5" id="KW-0689">Ribosomal protein</keyword>
<proteinExistence type="inferred from homology"/>
<dbReference type="RefSeq" id="WP_317903286.1">
    <property type="nucleotide sequence ID" value="NZ_JAIRBC010000025.1"/>
</dbReference>
<gene>
    <name evidence="5" type="ORF">K8352_15420</name>
</gene>
<evidence type="ECO:0000256" key="4">
    <source>
        <dbReference type="SAM" id="MobiDB-lite"/>
    </source>
</evidence>
<dbReference type="InterPro" id="IPR030826">
    <property type="entry name" value="Ribosomal_bTHX/bTHXc/bTHXm"/>
</dbReference>
<dbReference type="GO" id="GO:0005840">
    <property type="term" value="C:ribosome"/>
    <property type="evidence" value="ECO:0007669"/>
    <property type="project" value="UniProtKB-KW"/>
</dbReference>